<feature type="chain" id="PRO_5024314371" evidence="1">
    <location>
        <begin position="20"/>
        <end position="339"/>
    </location>
</feature>
<dbReference type="EMBL" id="VAUV01000006">
    <property type="protein sequence ID" value="TLD71233.1"/>
    <property type="molecule type" value="Genomic_DNA"/>
</dbReference>
<gene>
    <name evidence="2" type="ORF">FEM03_09705</name>
</gene>
<name>A0A5R8KG21_9BACT</name>
<comment type="caution">
    <text evidence="2">The sequence shown here is derived from an EMBL/GenBank/DDBJ whole genome shotgun (WGS) entry which is preliminary data.</text>
</comment>
<dbReference type="OrthoDB" id="185817at2"/>
<dbReference type="Proteomes" id="UP000306196">
    <property type="component" value="Unassembled WGS sequence"/>
</dbReference>
<reference evidence="2 3" key="1">
    <citation type="submission" date="2019-05" db="EMBL/GenBank/DDBJ databases">
        <title>Verrucobacter flavum gen. nov., sp. nov. a new member of the family Verrucomicrobiaceae.</title>
        <authorList>
            <person name="Szuroczki S."/>
            <person name="Abbaszade G."/>
            <person name="Szabo A."/>
            <person name="Felfoldi T."/>
            <person name="Schumann P."/>
            <person name="Boka K."/>
            <person name="Keki Z."/>
            <person name="Toumi M."/>
            <person name="Toth E."/>
        </authorList>
    </citation>
    <scope>NUCLEOTIDE SEQUENCE [LARGE SCALE GENOMIC DNA]</scope>
    <source>
        <strain evidence="2 3">MG-N-17</strain>
    </source>
</reference>
<proteinExistence type="predicted"/>
<evidence type="ECO:0000313" key="3">
    <source>
        <dbReference type="Proteomes" id="UP000306196"/>
    </source>
</evidence>
<dbReference type="Gene3D" id="1.50.10.20">
    <property type="match status" value="2"/>
</dbReference>
<keyword evidence="3" id="KW-1185">Reference proteome</keyword>
<dbReference type="SUPFAM" id="SSF48239">
    <property type="entry name" value="Terpenoid cyclases/Protein prenyltransferases"/>
    <property type="match status" value="1"/>
</dbReference>
<dbReference type="AlphaFoldDB" id="A0A5R8KG21"/>
<sequence length="339" mass="36916">MQTTLLIFLTLTCFCNVNAQDPALRFGTPIPPEVDRIYENGLAWLAASQTPEGSWQDDQNGGGVDGICLMAFLASGEDPNFGRHANHIRRALRAIIQSQDGTTGYIPNSMYHHGFATLALAEAYGAVDETLLWQGVTDPTKKRSIAAALDLAVRCASTSQMKNRFGGWRYNPDDTDADTSVTGAVLMGLLAARNAGMEVPDESINGAVEYIRRSTGKDGSVAYSGGIGGGGGSINLSAIAALIATVSKQKDDEKYPATVKRIVDEMAGDETHYPEYFRYYMAQALFQTDYEAWQKWNNAIARKLSTLQQSDGGFGSSYQTGMNLLSLALNYRFLPIYER</sequence>
<organism evidence="2 3">
    <name type="scientific">Phragmitibacter flavus</name>
    <dbReference type="NCBI Taxonomy" id="2576071"/>
    <lineage>
        <taxon>Bacteria</taxon>
        <taxon>Pseudomonadati</taxon>
        <taxon>Verrucomicrobiota</taxon>
        <taxon>Verrucomicrobiia</taxon>
        <taxon>Verrucomicrobiales</taxon>
        <taxon>Verrucomicrobiaceae</taxon>
        <taxon>Phragmitibacter</taxon>
    </lineage>
</organism>
<keyword evidence="1" id="KW-0732">Signal</keyword>
<accession>A0A5R8KG21</accession>
<evidence type="ECO:0000313" key="2">
    <source>
        <dbReference type="EMBL" id="TLD71233.1"/>
    </source>
</evidence>
<protein>
    <submittedName>
        <fullName evidence="2">Terpene cyclase/mutase family protein</fullName>
    </submittedName>
</protein>
<dbReference type="InterPro" id="IPR008930">
    <property type="entry name" value="Terpenoid_cyclase/PrenylTrfase"/>
</dbReference>
<evidence type="ECO:0000256" key="1">
    <source>
        <dbReference type="SAM" id="SignalP"/>
    </source>
</evidence>
<feature type="signal peptide" evidence="1">
    <location>
        <begin position="1"/>
        <end position="19"/>
    </location>
</feature>